<evidence type="ECO:0000256" key="8">
    <source>
        <dbReference type="ARBA" id="ARBA00023136"/>
    </source>
</evidence>
<evidence type="ECO:0000256" key="4">
    <source>
        <dbReference type="ARBA" id="ARBA00022692"/>
    </source>
</evidence>
<dbReference type="Pfam" id="PF00999">
    <property type="entry name" value="Na_H_Exchanger"/>
    <property type="match status" value="1"/>
</dbReference>
<evidence type="ECO:0000256" key="9">
    <source>
        <dbReference type="ARBA" id="ARBA00023201"/>
    </source>
</evidence>
<keyword evidence="14" id="KW-1185">Reference proteome</keyword>
<gene>
    <name evidence="13" type="ORF">OU421_00420</name>
</gene>
<dbReference type="GO" id="GO:0051453">
    <property type="term" value="P:regulation of intracellular pH"/>
    <property type="evidence" value="ECO:0007669"/>
    <property type="project" value="TreeGrafter"/>
</dbReference>
<evidence type="ECO:0000259" key="12">
    <source>
        <dbReference type="Pfam" id="PF00999"/>
    </source>
</evidence>
<dbReference type="GO" id="GO:0015386">
    <property type="term" value="F:potassium:proton antiporter activity"/>
    <property type="evidence" value="ECO:0007669"/>
    <property type="project" value="TreeGrafter"/>
</dbReference>
<dbReference type="PANTHER" id="PTHR10110">
    <property type="entry name" value="SODIUM/HYDROGEN EXCHANGER"/>
    <property type="match status" value="1"/>
</dbReference>
<dbReference type="RefSeq" id="WP_268186600.1">
    <property type="nucleotide sequence ID" value="NZ_CP113361.1"/>
</dbReference>
<evidence type="ECO:0000256" key="1">
    <source>
        <dbReference type="ARBA" id="ARBA00004651"/>
    </source>
</evidence>
<evidence type="ECO:0000313" key="14">
    <source>
        <dbReference type="Proteomes" id="UP001163096"/>
    </source>
</evidence>
<dbReference type="GO" id="GO:0015385">
    <property type="term" value="F:sodium:proton antiporter activity"/>
    <property type="evidence" value="ECO:0007669"/>
    <property type="project" value="InterPro"/>
</dbReference>
<evidence type="ECO:0000256" key="10">
    <source>
        <dbReference type="SAM" id="Coils"/>
    </source>
</evidence>
<feature type="transmembrane region" description="Helical" evidence="11">
    <location>
        <begin position="165"/>
        <end position="184"/>
    </location>
</feature>
<dbReference type="InterPro" id="IPR004709">
    <property type="entry name" value="NaH_exchanger"/>
</dbReference>
<dbReference type="InterPro" id="IPR006153">
    <property type="entry name" value="Cation/H_exchanger_TM"/>
</dbReference>
<comment type="subcellular location">
    <subcellularLocation>
        <location evidence="1">Cell membrane</location>
        <topology evidence="1">Multi-pass membrane protein</topology>
    </subcellularLocation>
</comment>
<feature type="transmembrane region" description="Helical" evidence="11">
    <location>
        <begin position="311"/>
        <end position="336"/>
    </location>
</feature>
<sequence>MELLIEDILILIVFLLIVALLSVVCFQRLKIPYTIGLVIIGAAIALFSDLTGTLGPLISFTLSPEIILFLFLPPLIFESAYRMKSRLFFRDIVAVLVLTIPGIVISMLVVGGISAVLTPIPLFSAFLFGALISATDPVSVLALFEELGVSERLKTLVEGESLFNDATAIVLYNVVIVIAISGIISATDVTSGVVEIAVDFMGGIVSGCLTGVIIGYLILFSRDNMAFAETVSLIVAYASYLVAEALFGVSGVISVVFAGLTLGWIASVTLKPAERDHMNEFWQFAGFISNSLIFLLVGITAVNLIEMFGTGTMIILLGLAGVFAVLVGRMVVVYGLTAIYNVIPGSENISLRYQHVLFWGGLRGAVALALALALSIPDSVPFRDQILVMTIIVALFTILVQGSTIRALINRLNLNRPSNLAWVEYLDTRLSAKRRALVLLEKIHETRDIDPRIYESVHREYENAVRQCELDFRVFERSLNLTPKMIEQAFWSRLLAIQRKAYLELYDKSLISEFVLEILTHSLNVRYACVRKMETPVFSINEKPLETIIIQWIISAINRVAPHAKAAKNLRKFSLSIEYQTLISEAGSAGMALQSIEEMSRDFTVPDEILTNVRDVYSRHIDQCNIAVKQMAEKYRELAEDIEDYYLRMTLIMREEFIIRQKAAEGTIYENVRDDLLRDLEREKEALEKHVYNIL</sequence>
<dbReference type="Proteomes" id="UP001163096">
    <property type="component" value="Chromosome"/>
</dbReference>
<evidence type="ECO:0000256" key="3">
    <source>
        <dbReference type="ARBA" id="ARBA00022475"/>
    </source>
</evidence>
<dbReference type="AlphaFoldDB" id="A0A9X9T7R9"/>
<keyword evidence="4 11" id="KW-0812">Transmembrane</keyword>
<accession>A0A9X9T7R9</accession>
<keyword evidence="3" id="KW-1003">Cell membrane</keyword>
<dbReference type="InterPro" id="IPR018422">
    <property type="entry name" value="Cation/H_exchanger_CPA1"/>
</dbReference>
<reference evidence="13" key="1">
    <citation type="submission" date="2022-11" db="EMBL/GenBank/DDBJ databases">
        <title>Complete genome sequence of Methanogenium organophilum DSM 3596.</title>
        <authorList>
            <person name="Chen S.-C."/>
            <person name="Lai S.-J."/>
            <person name="You Y.-T."/>
        </authorList>
    </citation>
    <scope>NUCLEOTIDE SEQUENCE</scope>
    <source>
        <strain evidence="13">DSM 3596</strain>
    </source>
</reference>
<name>A0A9X9T7R9_METOG</name>
<evidence type="ECO:0000256" key="7">
    <source>
        <dbReference type="ARBA" id="ARBA00023065"/>
    </source>
</evidence>
<evidence type="ECO:0000256" key="6">
    <source>
        <dbReference type="ARBA" id="ARBA00023053"/>
    </source>
</evidence>
<evidence type="ECO:0000256" key="2">
    <source>
        <dbReference type="ARBA" id="ARBA00022448"/>
    </source>
</evidence>
<dbReference type="PRINTS" id="PR01084">
    <property type="entry name" value="NAHEXCHNGR"/>
</dbReference>
<feature type="transmembrane region" description="Helical" evidence="11">
    <location>
        <begin position="249"/>
        <end position="270"/>
    </location>
</feature>
<feature type="transmembrane region" description="Helical" evidence="11">
    <location>
        <begin position="386"/>
        <end position="409"/>
    </location>
</feature>
<feature type="transmembrane region" description="Helical" evidence="11">
    <location>
        <begin position="93"/>
        <end position="117"/>
    </location>
</feature>
<dbReference type="Gene3D" id="6.10.140.1330">
    <property type="match status" value="1"/>
</dbReference>
<feature type="transmembrane region" description="Helical" evidence="11">
    <location>
        <begin position="282"/>
        <end position="305"/>
    </location>
</feature>
<feature type="transmembrane region" description="Helical" evidence="11">
    <location>
        <begin position="226"/>
        <end position="243"/>
    </location>
</feature>
<feature type="transmembrane region" description="Helical" evidence="11">
    <location>
        <begin position="6"/>
        <end position="26"/>
    </location>
</feature>
<organism evidence="13 14">
    <name type="scientific">Methanogenium organophilum</name>
    <dbReference type="NCBI Taxonomy" id="2199"/>
    <lineage>
        <taxon>Archaea</taxon>
        <taxon>Methanobacteriati</taxon>
        <taxon>Methanobacteriota</taxon>
        <taxon>Stenosarchaea group</taxon>
        <taxon>Methanomicrobia</taxon>
        <taxon>Methanomicrobiales</taxon>
        <taxon>Methanomicrobiaceae</taxon>
        <taxon>Methanogenium</taxon>
    </lineage>
</organism>
<keyword evidence="8 11" id="KW-0472">Membrane</keyword>
<proteinExistence type="predicted"/>
<dbReference type="PANTHER" id="PTHR10110:SF86">
    <property type="entry name" value="SODIUM_HYDROGEN EXCHANGER 7"/>
    <property type="match status" value="1"/>
</dbReference>
<evidence type="ECO:0000256" key="5">
    <source>
        <dbReference type="ARBA" id="ARBA00022989"/>
    </source>
</evidence>
<feature type="transmembrane region" description="Helical" evidence="11">
    <location>
        <begin position="57"/>
        <end position="81"/>
    </location>
</feature>
<dbReference type="GO" id="GO:0098719">
    <property type="term" value="P:sodium ion import across plasma membrane"/>
    <property type="evidence" value="ECO:0007669"/>
    <property type="project" value="TreeGrafter"/>
</dbReference>
<keyword evidence="7" id="KW-0406">Ion transport</keyword>
<feature type="transmembrane region" description="Helical" evidence="11">
    <location>
        <begin position="196"/>
        <end position="219"/>
    </location>
</feature>
<evidence type="ECO:0000256" key="11">
    <source>
        <dbReference type="SAM" id="Phobius"/>
    </source>
</evidence>
<feature type="domain" description="Cation/H+ exchanger transmembrane" evidence="12">
    <location>
        <begin position="17"/>
        <end position="409"/>
    </location>
</feature>
<keyword evidence="9" id="KW-0739">Sodium transport</keyword>
<evidence type="ECO:0000313" key="13">
    <source>
        <dbReference type="EMBL" id="WAI01374.1"/>
    </source>
</evidence>
<feature type="transmembrane region" description="Helical" evidence="11">
    <location>
        <begin position="356"/>
        <end position="374"/>
    </location>
</feature>
<protein>
    <submittedName>
        <fullName evidence="13">Sodium:proton antiporter</fullName>
    </submittedName>
</protein>
<dbReference type="GO" id="GO:0005886">
    <property type="term" value="C:plasma membrane"/>
    <property type="evidence" value="ECO:0007669"/>
    <property type="project" value="UniProtKB-SubCell"/>
</dbReference>
<keyword evidence="5 11" id="KW-1133">Transmembrane helix</keyword>
<keyword evidence="10" id="KW-0175">Coiled coil</keyword>
<dbReference type="KEGG" id="mou:OU421_00420"/>
<feature type="transmembrane region" description="Helical" evidence="11">
    <location>
        <begin position="123"/>
        <end position="144"/>
    </location>
</feature>
<feature type="coiled-coil region" evidence="10">
    <location>
        <begin position="621"/>
        <end position="648"/>
    </location>
</feature>
<feature type="transmembrane region" description="Helical" evidence="11">
    <location>
        <begin position="33"/>
        <end position="51"/>
    </location>
</feature>
<keyword evidence="6" id="KW-0915">Sodium</keyword>
<dbReference type="GeneID" id="76833520"/>
<keyword evidence="2" id="KW-0813">Transport</keyword>
<dbReference type="EMBL" id="CP113361">
    <property type="protein sequence ID" value="WAI01374.1"/>
    <property type="molecule type" value="Genomic_DNA"/>
</dbReference>